<dbReference type="SUPFAM" id="SSF53335">
    <property type="entry name" value="S-adenosyl-L-methionine-dependent methyltransferases"/>
    <property type="match status" value="1"/>
</dbReference>
<comment type="pathway">
    <text evidence="1">tRNA modification; wybutosine-tRNA(Phe) biosynthesis.</text>
</comment>
<dbReference type="GO" id="GO:0031591">
    <property type="term" value="P:wybutosine biosynthetic process"/>
    <property type="evidence" value="ECO:0007669"/>
    <property type="project" value="TreeGrafter"/>
</dbReference>
<dbReference type="PANTHER" id="PTHR23245">
    <property type="entry name" value="TRNA METHYLTRANSFERASE"/>
    <property type="match status" value="1"/>
</dbReference>
<evidence type="ECO:0000259" key="7">
    <source>
        <dbReference type="PROSITE" id="PS51684"/>
    </source>
</evidence>
<gene>
    <name evidence="8" type="primary">TRM12</name>
    <name evidence="8" type="ORF">H4R34_004640</name>
</gene>
<name>A0A9W8B3S8_9FUNG</name>
<comment type="catalytic activity">
    <reaction evidence="6">
        <text>4-demethylwyosine(37) in tRNA(Phe) + S-adenosyl-L-methionine = 4-demethyl-7-[(3S)-3-amino-3-carboxypropyl]wyosine(37) in tRNA(Phe) + S-methyl-5'-thioadenosine + H(+)</text>
        <dbReference type="Rhea" id="RHEA:36355"/>
        <dbReference type="Rhea" id="RHEA-COMP:10164"/>
        <dbReference type="Rhea" id="RHEA-COMP:10378"/>
        <dbReference type="ChEBI" id="CHEBI:15378"/>
        <dbReference type="ChEBI" id="CHEBI:17509"/>
        <dbReference type="ChEBI" id="CHEBI:59789"/>
        <dbReference type="ChEBI" id="CHEBI:64315"/>
        <dbReference type="ChEBI" id="CHEBI:73550"/>
        <dbReference type="EC" id="2.5.1.114"/>
    </reaction>
</comment>
<evidence type="ECO:0000256" key="4">
    <source>
        <dbReference type="ARBA" id="ARBA00022691"/>
    </source>
</evidence>
<dbReference type="OrthoDB" id="2387925at2759"/>
<keyword evidence="3 8" id="KW-0808">Transferase</keyword>
<dbReference type="EC" id="2.5.1.114" evidence="2"/>
<dbReference type="PROSITE" id="PS51684">
    <property type="entry name" value="SAM_MT_TRM5_TYW2"/>
    <property type="match status" value="1"/>
</dbReference>
<dbReference type="Gene3D" id="3.40.50.150">
    <property type="entry name" value="Vaccinia Virus protein VP39"/>
    <property type="match status" value="1"/>
</dbReference>
<keyword evidence="4" id="KW-0949">S-adenosyl-L-methionine</keyword>
<evidence type="ECO:0000256" key="6">
    <source>
        <dbReference type="ARBA" id="ARBA00049400"/>
    </source>
</evidence>
<dbReference type="GO" id="GO:0008175">
    <property type="term" value="F:tRNA methyltransferase activity"/>
    <property type="evidence" value="ECO:0007669"/>
    <property type="project" value="TreeGrafter"/>
</dbReference>
<sequence length="506" mass="56104">MVAIPLLTAEPLIIWLQAGILHQHHPSPQELSETEWYCLGSRPDQPSSPKGLLIPLEWCAPEGTAHFVKRDARPRSTSAPRAELTLDQLMAWVETERKRADMVSILRQITAHMFTRLVPNPECSCEPLLTNLPLKWEQYHQFVLFPPNAFQDDLWAIFFAQPIADQTLAASVTKSVSTGTQSTPIALAYFALVACAFRATHLAAKASIPAGDVMRRPIIVPLYGPWASAWQQCQRYLLPPRQLEPTSSLTYSKLNTDTFWASARQNGIEYRWAPLHTMFCAGNITEKLRIATSPWFRVAEGTVVDLYAGVGYFTLPYLVHAGATRVYACELNPWSVQGLCHGAKANGIAYHVTLLAANLVPDTTPPASHSSSPSPTTAPLQIYAGDNALAVTYFENTAQHVNLGLLPSSEQGWPLAVRALHPHGGFLHVHTNSRADEITAWVDHTLLPTLRRLLIRWKTLPATTTTTGAFNACPWCVEVQHVERVKSYAPAVYHYVIDVQCSIART</sequence>
<dbReference type="GO" id="GO:0030488">
    <property type="term" value="P:tRNA methylation"/>
    <property type="evidence" value="ECO:0007669"/>
    <property type="project" value="TreeGrafter"/>
</dbReference>
<proteinExistence type="predicted"/>
<dbReference type="GO" id="GO:0005737">
    <property type="term" value="C:cytoplasm"/>
    <property type="evidence" value="ECO:0007669"/>
    <property type="project" value="TreeGrafter"/>
</dbReference>
<dbReference type="EMBL" id="JANBQB010000626">
    <property type="protein sequence ID" value="KAJ1974646.1"/>
    <property type="molecule type" value="Genomic_DNA"/>
</dbReference>
<dbReference type="CDD" id="cd02440">
    <property type="entry name" value="AdoMet_MTases"/>
    <property type="match status" value="1"/>
</dbReference>
<dbReference type="InterPro" id="IPR029063">
    <property type="entry name" value="SAM-dependent_MTases_sf"/>
</dbReference>
<dbReference type="AlphaFoldDB" id="A0A9W8B3S8"/>
<dbReference type="PANTHER" id="PTHR23245:SF25">
    <property type="entry name" value="TRNA WYBUTOSINE-SYNTHESIZING PROTEIN 2 HOMOLOG"/>
    <property type="match status" value="1"/>
</dbReference>
<dbReference type="GO" id="GO:0102522">
    <property type="term" value="F:tRNA 4-demethylwyosine alpha-amino-alpha-carboxypropyltransferase activity"/>
    <property type="evidence" value="ECO:0007669"/>
    <property type="project" value="UniProtKB-EC"/>
</dbReference>
<evidence type="ECO:0000256" key="3">
    <source>
        <dbReference type="ARBA" id="ARBA00022679"/>
    </source>
</evidence>
<dbReference type="Proteomes" id="UP001151582">
    <property type="component" value="Unassembled WGS sequence"/>
</dbReference>
<reference evidence="8" key="1">
    <citation type="submission" date="2022-07" db="EMBL/GenBank/DDBJ databases">
        <title>Phylogenomic reconstructions and comparative analyses of Kickxellomycotina fungi.</title>
        <authorList>
            <person name="Reynolds N.K."/>
            <person name="Stajich J.E."/>
            <person name="Barry K."/>
            <person name="Grigoriev I.V."/>
            <person name="Crous P."/>
            <person name="Smith M.E."/>
        </authorList>
    </citation>
    <scope>NUCLEOTIDE SEQUENCE</scope>
    <source>
        <strain evidence="8">RSA 567</strain>
    </source>
</reference>
<evidence type="ECO:0000256" key="1">
    <source>
        <dbReference type="ARBA" id="ARBA00004797"/>
    </source>
</evidence>
<keyword evidence="8" id="KW-0489">Methyltransferase</keyword>
<dbReference type="InterPro" id="IPR056743">
    <property type="entry name" value="TRM5-TYW2-like_MTfase"/>
</dbReference>
<evidence type="ECO:0000313" key="9">
    <source>
        <dbReference type="Proteomes" id="UP001151582"/>
    </source>
</evidence>
<keyword evidence="9" id="KW-1185">Reference proteome</keyword>
<protein>
    <recommendedName>
        <fullName evidence="2">tRNA(Phe) (4-demethylwyosine(37)-C(7)) aminocarboxypropyltransferase</fullName>
        <ecNumber evidence="2">2.5.1.114</ecNumber>
    </recommendedName>
</protein>
<dbReference type="InterPro" id="IPR030382">
    <property type="entry name" value="MeTrfase_TRM5/TYW2"/>
</dbReference>
<evidence type="ECO:0000256" key="5">
    <source>
        <dbReference type="ARBA" id="ARBA00022694"/>
    </source>
</evidence>
<evidence type="ECO:0000256" key="2">
    <source>
        <dbReference type="ARBA" id="ARBA00012265"/>
    </source>
</evidence>
<evidence type="ECO:0000313" key="8">
    <source>
        <dbReference type="EMBL" id="KAJ1974646.1"/>
    </source>
</evidence>
<comment type="caution">
    <text evidence="8">The sequence shown here is derived from an EMBL/GenBank/DDBJ whole genome shotgun (WGS) entry which is preliminary data.</text>
</comment>
<dbReference type="Pfam" id="PF02475">
    <property type="entry name" value="TRM5-TYW2_MTfase"/>
    <property type="match status" value="1"/>
</dbReference>
<accession>A0A9W8B3S8</accession>
<organism evidence="8 9">
    <name type="scientific">Dimargaris verticillata</name>
    <dbReference type="NCBI Taxonomy" id="2761393"/>
    <lineage>
        <taxon>Eukaryota</taxon>
        <taxon>Fungi</taxon>
        <taxon>Fungi incertae sedis</taxon>
        <taxon>Zoopagomycota</taxon>
        <taxon>Kickxellomycotina</taxon>
        <taxon>Dimargaritomycetes</taxon>
        <taxon>Dimargaritales</taxon>
        <taxon>Dimargaritaceae</taxon>
        <taxon>Dimargaris</taxon>
    </lineage>
</organism>
<feature type="domain" description="SAM-dependent methyltransferase TRM5/TYW2-type" evidence="7">
    <location>
        <begin position="190"/>
        <end position="503"/>
    </location>
</feature>
<keyword evidence="5" id="KW-0819">tRNA processing</keyword>